<evidence type="ECO:0000256" key="9">
    <source>
        <dbReference type="ARBA" id="ARBA00022605"/>
    </source>
</evidence>
<dbReference type="InterPro" id="IPR045851">
    <property type="entry name" value="AMP-bd_C_sf"/>
</dbReference>
<dbReference type="SUPFAM" id="SSF47336">
    <property type="entry name" value="ACP-like"/>
    <property type="match status" value="1"/>
</dbReference>
<keyword evidence="9" id="KW-0028">Amino-acid biosynthesis</keyword>
<organism evidence="17 18">
    <name type="scientific">Rhizoctonia solani</name>
    <dbReference type="NCBI Taxonomy" id="456999"/>
    <lineage>
        <taxon>Eukaryota</taxon>
        <taxon>Fungi</taxon>
        <taxon>Dikarya</taxon>
        <taxon>Basidiomycota</taxon>
        <taxon>Agaricomycotina</taxon>
        <taxon>Agaricomycetes</taxon>
        <taxon>Cantharellales</taxon>
        <taxon>Ceratobasidiaceae</taxon>
        <taxon>Rhizoctonia</taxon>
    </lineage>
</organism>
<dbReference type="SUPFAM" id="SSF56801">
    <property type="entry name" value="Acetyl-CoA synthetase-like"/>
    <property type="match status" value="1"/>
</dbReference>
<dbReference type="InterPro" id="IPR020806">
    <property type="entry name" value="PKS_PP-bd"/>
</dbReference>
<comment type="catalytic activity">
    <reaction evidence="14">
        <text>(S)-2-amino-6-oxohexanoate + NAD(+) + H2O = L-2-aminoadipate + NADH + 2 H(+)</text>
        <dbReference type="Rhea" id="RHEA:12308"/>
        <dbReference type="ChEBI" id="CHEBI:15377"/>
        <dbReference type="ChEBI" id="CHEBI:15378"/>
        <dbReference type="ChEBI" id="CHEBI:57540"/>
        <dbReference type="ChEBI" id="CHEBI:57945"/>
        <dbReference type="ChEBI" id="CHEBI:58321"/>
        <dbReference type="ChEBI" id="CHEBI:58672"/>
        <dbReference type="EC" id="1.2.1.31"/>
    </reaction>
</comment>
<dbReference type="NCBIfam" id="TIGR03443">
    <property type="entry name" value="alpha_am_amid"/>
    <property type="match status" value="1"/>
</dbReference>
<dbReference type="PROSITE" id="PS00455">
    <property type="entry name" value="AMP_BINDING"/>
    <property type="match status" value="1"/>
</dbReference>
<dbReference type="PIRSF" id="PIRSF001617">
    <property type="entry name" value="Alpha-AR"/>
    <property type="match status" value="1"/>
</dbReference>
<dbReference type="Pfam" id="PF07993">
    <property type="entry name" value="NAD_binding_4"/>
    <property type="match status" value="1"/>
</dbReference>
<sequence length="1459" mass="159275">MSAQVDAARLARVVGRLQNLPAIALPTDYPRPPTNRLVEAVQTYQLTDDTSLGLLKLAIYEDDPEVPQNGDSDSDSQERPTPFHLLLSAFLVLLHRYTGDTDIIIGSSSATAPDPLFLRTTIEPTDPFWAIVRRVQSVEKLAEADVVPFDTLVQELLKGRDSDNSPNAPLFRVRFFDETDAPQGAFLRSTDLTSDLTVFVTRPPISSRAPLVPQLGLRISYNSLLFASARINSLFDQLGALLKAVSADPLRPIGSVPLVTPSQRLSLPNPTADMNWCDWKGAITDVFSANARKHPDRTCVIQSIPAPEFGKPQQTQVYTYSDILRASNILAHHLFKGGIQREEVVMVYAYRSVEMVVAVMAILKAGATFSVIDPAYPPTRQTVYLKVARPHPAYPPTRQTVYLKVARPRGLIVLKGAGAIHSTVRDFITDELAIRVEVPALEFSGHDGKLEIAGGTVPGADSTDILVSSKHLAETDPNVVLGPDSVGTLSFTSGSTGIPKGVKGRHYSLTHFFPWMGERFGLSEDSVFTMLSGIAHDPIQRDMFTPLFFGAQLHVPTADDIGTPGRLAEWMADSGVTVTHLTPAMGQLLSAQATRQIPSLRNAFFVGDILTKRDCHRLQSLAANVRIINMYGTTETQRAVSYFSIPSVNEDSVFLASQKDIMPAGGGMIDVQLLVVNRNDRNVPCAVGEIGEIYVRSGGLAEGYLDAAATAEKFVDNWFGAGQPPREDTIKHPRGGKAAGPEARFWKGIRDRMYRTGDLGRYDADGQVECTGRADDQVKIRGFRIELGEIDTHLSQHPFVRENVTLVRRDKNEEKVLVSYFVPATSHGIDEFMSSAGEEEDGAGKGLSRGFKVYNRLIKNIREHLKKKLPSYSIPSLFVPLNKMPLNPNGKIDKPALPFPDTVEAAATRSTGKSKLSPTEAKLQSIWKTLLPSPPNSIPLDENFFDLGGHSILATRLVFDIRKQFVVPAPLGLVFDKPTIRGLAAEIDLLRGEDFGLAKEQVQVSREAPIAEEPAAVNYAADLDVLVPTLKDRYAPLPDTFSSGPITLFLTGGTGFLGSFILKDLLSRADHVKKVICHVRANDASTATARLKQSMTDRDLWRDEWLSQGRLEAVSGDLAAEKLGLDDVTWSRVAQEADAIVHNGAMVHWVYPYTKLRATNVVSTMAVIQLASTSKAKMVSFVSSTSALDTEHYVRVSDSAIAAGGLGVLESDDLEGARTGLQTGYGQTKWVSEKVLMEASQRGLSCRIVRPGYVVGDSKFAVTNTDDFIWRLVKGCIQLGLVPDMNNTVNMVPVDHVAACAVLSALTPPSTTSDAPSIGPVSAPVLHITSRPTVRYNTLFNTLSKYGYTVSQVDYPVWRTRLEQHVIEAQDNALYPLLHFVLDDLPTSTKSAELDDSNTTSILRAAGAEESMTVDERLMGMYLSWLVRVEFLPPPEQGKGLPLPELVGAGRAVGRSTGH</sequence>
<keyword evidence="8" id="KW-0597">Phosphoprotein</keyword>
<evidence type="ECO:0000256" key="3">
    <source>
        <dbReference type="ARBA" id="ARBA00004827"/>
    </source>
</evidence>
<evidence type="ECO:0000313" key="18">
    <source>
        <dbReference type="Proteomes" id="UP000663843"/>
    </source>
</evidence>
<dbReference type="SUPFAM" id="SSF52777">
    <property type="entry name" value="CoA-dependent acyltransferases"/>
    <property type="match status" value="1"/>
</dbReference>
<comment type="similarity">
    <text evidence="4">Belongs to the ATP-dependent AMP-binding enzyme family.</text>
</comment>
<proteinExistence type="inferred from homology"/>
<dbReference type="GO" id="GO:0004043">
    <property type="term" value="F:L-aminoadipate-semialdehyde dehydrogenase [NAD(P)+] activity"/>
    <property type="evidence" value="ECO:0007669"/>
    <property type="project" value="UniProtKB-EC"/>
</dbReference>
<dbReference type="InterPro" id="IPR010080">
    <property type="entry name" value="Thioester_reductase-like_dom"/>
</dbReference>
<evidence type="ECO:0000256" key="4">
    <source>
        <dbReference type="ARBA" id="ARBA00006432"/>
    </source>
</evidence>
<dbReference type="InterPro" id="IPR014397">
    <property type="entry name" value="Lys2"/>
</dbReference>
<comment type="pathway">
    <text evidence="3">Amino-acid biosynthesis; L-lysine biosynthesis via AAA pathway; L-lysine from L-alpha-aminoadipate (fungal route): step 1/3.</text>
</comment>
<comment type="caution">
    <text evidence="17">The sequence shown here is derived from an EMBL/GenBank/DDBJ whole genome shotgun (WGS) entry which is preliminary data.</text>
</comment>
<evidence type="ECO:0000256" key="14">
    <source>
        <dbReference type="ARBA" id="ARBA00048414"/>
    </source>
</evidence>
<dbReference type="InterPro" id="IPR036736">
    <property type="entry name" value="ACP-like_sf"/>
</dbReference>
<dbReference type="PANTHER" id="PTHR44845">
    <property type="entry name" value="CARRIER DOMAIN-CONTAINING PROTEIN"/>
    <property type="match status" value="1"/>
</dbReference>
<keyword evidence="7" id="KW-0596">Phosphopantetheine</keyword>
<comment type="cofactor">
    <cofactor evidence="1">
        <name>pantetheine 4'-phosphate</name>
        <dbReference type="ChEBI" id="CHEBI:47942"/>
    </cofactor>
</comment>
<evidence type="ECO:0000256" key="15">
    <source>
        <dbReference type="ARBA" id="ARBA00049537"/>
    </source>
</evidence>
<dbReference type="PROSITE" id="PS50075">
    <property type="entry name" value="CARRIER"/>
    <property type="match status" value="1"/>
</dbReference>
<comment type="function">
    <text evidence="2">Catalyzes the activation of alpha-aminoadipate by ATP-dependent adenylation and the reduction of activated alpha-aminoadipate by NADPH. The activated alpha-aminoadipate is bound to the phosphopantheinyl group of the enzyme itself before it is reduced to (S)-2-amino-6-oxohexanoate.</text>
</comment>
<evidence type="ECO:0000259" key="16">
    <source>
        <dbReference type="PROSITE" id="PS50075"/>
    </source>
</evidence>
<dbReference type="NCBIfam" id="TIGR01746">
    <property type="entry name" value="Thioester-redct"/>
    <property type="match status" value="1"/>
</dbReference>
<dbReference type="InterPro" id="IPR009081">
    <property type="entry name" value="PP-bd_ACP"/>
</dbReference>
<name>A0A8H3DRE3_9AGAM</name>
<evidence type="ECO:0000256" key="10">
    <source>
        <dbReference type="ARBA" id="ARBA00023154"/>
    </source>
</evidence>
<dbReference type="Gene3D" id="3.40.50.12780">
    <property type="entry name" value="N-terminal domain of ligase-like"/>
    <property type="match status" value="1"/>
</dbReference>
<dbReference type="PROSITE" id="PS00012">
    <property type="entry name" value="PHOSPHOPANTETHEINE"/>
    <property type="match status" value="1"/>
</dbReference>
<dbReference type="UniPathway" id="UPA00033">
    <property type="reaction ID" value="UER00032"/>
</dbReference>
<dbReference type="GO" id="GO:0031177">
    <property type="term" value="F:phosphopantetheine binding"/>
    <property type="evidence" value="ECO:0007669"/>
    <property type="project" value="InterPro"/>
</dbReference>
<dbReference type="Pfam" id="PF00501">
    <property type="entry name" value="AMP-binding"/>
    <property type="match status" value="1"/>
</dbReference>
<dbReference type="EMBL" id="CAJMWT010008364">
    <property type="protein sequence ID" value="CAE6532870.1"/>
    <property type="molecule type" value="Genomic_DNA"/>
</dbReference>
<comment type="catalytic activity">
    <reaction evidence="13">
        <text>(S)-2-amino-6-oxohexanoate + AMP + diphosphate + NADP(+) = L-2-aminoadipate + ATP + NADPH + H(+)</text>
        <dbReference type="Rhea" id="RHEA:46936"/>
        <dbReference type="ChEBI" id="CHEBI:15378"/>
        <dbReference type="ChEBI" id="CHEBI:30616"/>
        <dbReference type="ChEBI" id="CHEBI:33019"/>
        <dbReference type="ChEBI" id="CHEBI:57783"/>
        <dbReference type="ChEBI" id="CHEBI:58321"/>
        <dbReference type="ChEBI" id="CHEBI:58349"/>
        <dbReference type="ChEBI" id="CHEBI:58672"/>
        <dbReference type="ChEBI" id="CHEBI:456215"/>
        <dbReference type="EC" id="1.2.1.95"/>
    </reaction>
</comment>
<comment type="catalytic activity">
    <reaction evidence="15">
        <text>(S)-2-amino-6-oxohexanoate + NADP(+) + H2O = L-2-aminoadipate + NADPH + 2 H(+)</text>
        <dbReference type="Rhea" id="RHEA:12304"/>
        <dbReference type="ChEBI" id="CHEBI:15377"/>
        <dbReference type="ChEBI" id="CHEBI:15378"/>
        <dbReference type="ChEBI" id="CHEBI:57783"/>
        <dbReference type="ChEBI" id="CHEBI:58321"/>
        <dbReference type="ChEBI" id="CHEBI:58349"/>
        <dbReference type="ChEBI" id="CHEBI:58672"/>
        <dbReference type="EC" id="1.2.1.31"/>
    </reaction>
</comment>
<dbReference type="InterPro" id="IPR013120">
    <property type="entry name" value="FAR_NAD-bd"/>
</dbReference>
<evidence type="ECO:0000256" key="11">
    <source>
        <dbReference type="ARBA" id="ARBA00031335"/>
    </source>
</evidence>
<evidence type="ECO:0000313" key="17">
    <source>
        <dbReference type="EMBL" id="CAE6532870.1"/>
    </source>
</evidence>
<evidence type="ECO:0000256" key="5">
    <source>
        <dbReference type="ARBA" id="ARBA00012913"/>
    </source>
</evidence>
<evidence type="ECO:0000256" key="8">
    <source>
        <dbReference type="ARBA" id="ARBA00022553"/>
    </source>
</evidence>
<dbReference type="Gene3D" id="3.30.300.30">
    <property type="match status" value="1"/>
</dbReference>
<dbReference type="GO" id="GO:0019878">
    <property type="term" value="P:lysine biosynthetic process via aminoadipic acid"/>
    <property type="evidence" value="ECO:0007669"/>
    <property type="project" value="UniProtKB-UniPathway"/>
</dbReference>
<dbReference type="EC" id="1.2.1.31" evidence="6"/>
<reference evidence="17" key="1">
    <citation type="submission" date="2021-01" db="EMBL/GenBank/DDBJ databases">
        <authorList>
            <person name="Kaushik A."/>
        </authorList>
    </citation>
    <scope>NUCLEOTIDE SEQUENCE</scope>
    <source>
        <strain evidence="17">AG2-2IIIB</strain>
    </source>
</reference>
<dbReference type="Proteomes" id="UP000663843">
    <property type="component" value="Unassembled WGS sequence"/>
</dbReference>
<evidence type="ECO:0000256" key="1">
    <source>
        <dbReference type="ARBA" id="ARBA00001957"/>
    </source>
</evidence>
<dbReference type="InterPro" id="IPR042099">
    <property type="entry name" value="ANL_N_sf"/>
</dbReference>
<dbReference type="PANTHER" id="PTHR44845:SF1">
    <property type="entry name" value="L-2-AMINOADIPATE REDUCTASE"/>
    <property type="match status" value="1"/>
</dbReference>
<dbReference type="InterPro" id="IPR020845">
    <property type="entry name" value="AMP-binding_CS"/>
</dbReference>
<protein>
    <recommendedName>
        <fullName evidence="12">Alpha-aminoadipate reductase</fullName>
        <ecNumber evidence="6">1.2.1.31</ecNumber>
        <ecNumber evidence="5">1.2.1.95</ecNumber>
    </recommendedName>
    <alternativeName>
        <fullName evidence="11">L-aminoadipate-semialdehyde dehydrogenase</fullName>
    </alternativeName>
</protein>
<keyword evidence="10" id="KW-0457">Lysine biosynthesis</keyword>
<dbReference type="Gene3D" id="1.10.1200.10">
    <property type="entry name" value="ACP-like"/>
    <property type="match status" value="1"/>
</dbReference>
<dbReference type="InterPro" id="IPR006162">
    <property type="entry name" value="Ppantetheine_attach_site"/>
</dbReference>
<dbReference type="EC" id="1.2.1.95" evidence="5"/>
<evidence type="ECO:0000256" key="13">
    <source>
        <dbReference type="ARBA" id="ARBA00048260"/>
    </source>
</evidence>
<evidence type="ECO:0000256" key="6">
    <source>
        <dbReference type="ARBA" id="ARBA00013073"/>
    </source>
</evidence>
<dbReference type="CDD" id="cd05235">
    <property type="entry name" value="SDR_e1"/>
    <property type="match status" value="1"/>
</dbReference>
<evidence type="ECO:0000256" key="2">
    <source>
        <dbReference type="ARBA" id="ARBA00003499"/>
    </source>
</evidence>
<feature type="domain" description="Carrier" evidence="16">
    <location>
        <begin position="914"/>
        <end position="991"/>
    </location>
</feature>
<dbReference type="Gene3D" id="3.30.559.30">
    <property type="entry name" value="Nonribosomal peptide synthetase, condensation domain"/>
    <property type="match status" value="1"/>
</dbReference>
<dbReference type="SMART" id="SM00823">
    <property type="entry name" value="PKS_PP"/>
    <property type="match status" value="1"/>
</dbReference>
<dbReference type="Pfam" id="PF00550">
    <property type="entry name" value="PP-binding"/>
    <property type="match status" value="1"/>
</dbReference>
<evidence type="ECO:0000256" key="7">
    <source>
        <dbReference type="ARBA" id="ARBA00022450"/>
    </source>
</evidence>
<dbReference type="InterPro" id="IPR000873">
    <property type="entry name" value="AMP-dep_synth/lig_dom"/>
</dbReference>
<accession>A0A8H3DRE3</accession>
<dbReference type="InterPro" id="IPR036291">
    <property type="entry name" value="NAD(P)-bd_dom_sf"/>
</dbReference>
<gene>
    <name evidence="17" type="ORF">RDB_LOCUS181333</name>
</gene>
<dbReference type="Gene3D" id="3.40.50.720">
    <property type="entry name" value="NAD(P)-binding Rossmann-like Domain"/>
    <property type="match status" value="1"/>
</dbReference>
<dbReference type="SUPFAM" id="SSF51735">
    <property type="entry name" value="NAD(P)-binding Rossmann-fold domains"/>
    <property type="match status" value="1"/>
</dbReference>
<evidence type="ECO:0000256" key="12">
    <source>
        <dbReference type="ARBA" id="ARBA00032195"/>
    </source>
</evidence>